<dbReference type="InterPro" id="IPR001789">
    <property type="entry name" value="Sig_transdc_resp-reg_receiver"/>
</dbReference>
<keyword evidence="6" id="KW-1185">Reference proteome</keyword>
<feature type="region of interest" description="Disordered" evidence="3">
    <location>
        <begin position="49"/>
        <end position="71"/>
    </location>
</feature>
<reference evidence="5" key="1">
    <citation type="submission" date="2023-06" db="EMBL/GenBank/DDBJ databases">
        <authorList>
            <person name="Jiang Y."/>
            <person name="Liu Q."/>
        </authorList>
    </citation>
    <scope>NUCLEOTIDE SEQUENCE</scope>
    <source>
        <strain evidence="5">CGMCC 1.12090</strain>
    </source>
</reference>
<dbReference type="PROSITE" id="PS50110">
    <property type="entry name" value="RESPONSE_REGULATORY"/>
    <property type="match status" value="1"/>
</dbReference>
<proteinExistence type="predicted"/>
<evidence type="ECO:0000256" key="1">
    <source>
        <dbReference type="ARBA" id="ARBA00022553"/>
    </source>
</evidence>
<protein>
    <submittedName>
        <fullName evidence="5">Response regulator</fullName>
    </submittedName>
</protein>
<dbReference type="EMBL" id="JAUKVY010000037">
    <property type="protein sequence ID" value="MDO1537208.1"/>
    <property type="molecule type" value="Genomic_DNA"/>
</dbReference>
<feature type="domain" description="Response regulatory" evidence="4">
    <location>
        <begin position="229"/>
        <end position="344"/>
    </location>
</feature>
<evidence type="ECO:0000313" key="6">
    <source>
        <dbReference type="Proteomes" id="UP001169027"/>
    </source>
</evidence>
<accession>A0ABT8SE70</accession>
<dbReference type="PANTHER" id="PTHR44591:SF3">
    <property type="entry name" value="RESPONSE REGULATORY DOMAIN-CONTAINING PROTEIN"/>
    <property type="match status" value="1"/>
</dbReference>
<dbReference type="CDD" id="cd17534">
    <property type="entry name" value="REC_DC-like"/>
    <property type="match status" value="1"/>
</dbReference>
<evidence type="ECO:0000259" key="4">
    <source>
        <dbReference type="PROSITE" id="PS50110"/>
    </source>
</evidence>
<gene>
    <name evidence="5" type="ORF">Q2T77_33570</name>
</gene>
<dbReference type="Gene3D" id="3.40.50.2300">
    <property type="match status" value="1"/>
</dbReference>
<dbReference type="SUPFAM" id="SSF52172">
    <property type="entry name" value="CheY-like"/>
    <property type="match status" value="1"/>
</dbReference>
<evidence type="ECO:0000313" key="5">
    <source>
        <dbReference type="EMBL" id="MDO1537208.1"/>
    </source>
</evidence>
<feature type="modified residue" description="4-aspartylphosphate" evidence="2">
    <location>
        <position position="279"/>
    </location>
</feature>
<dbReference type="InterPro" id="IPR050595">
    <property type="entry name" value="Bact_response_regulator"/>
</dbReference>
<keyword evidence="1 2" id="KW-0597">Phosphoprotein</keyword>
<comment type="caution">
    <text evidence="5">The sequence shown here is derived from an EMBL/GenBank/DDBJ whole genome shotgun (WGS) entry which is preliminary data.</text>
</comment>
<name>A0ABT8SE70_9BURK</name>
<dbReference type="PANTHER" id="PTHR44591">
    <property type="entry name" value="STRESS RESPONSE REGULATOR PROTEIN 1"/>
    <property type="match status" value="1"/>
</dbReference>
<evidence type="ECO:0000256" key="2">
    <source>
        <dbReference type="PROSITE-ProRule" id="PRU00169"/>
    </source>
</evidence>
<dbReference type="RefSeq" id="WP_301815503.1">
    <property type="nucleotide sequence ID" value="NZ_JAUJZH010000037.1"/>
</dbReference>
<evidence type="ECO:0000256" key="3">
    <source>
        <dbReference type="SAM" id="MobiDB-lite"/>
    </source>
</evidence>
<sequence>MLIGFRNPGHSPVQIVLFAKKWRFPDVCNAIDDDRGASLDSKRSTLRRRISSSCQPANATEPEEDVMSRVPVTPRPGELLARAIDVIEEASHHMFSEQASVSFRSPTDLMALSPDEQDEIRRTEDLSFQARPVVSAISFCLRSAVSLLAVAHSLTEPSDEMSPSDRERAWKQLAAHTKLAGRAAYRASLILCDPSAGTVRGEPITAAPPNAMQARVPLEPGSGTGEQVRILVVDDDSVIALLLQRSLARLGYEVAGVASTRDQAVEMAQRTQPSLVLMDINLGPGGDGIEAAEAIVRERRTPVIFLTAYSEDAVLGRARGSGACGYLLKPFSERGLHVTIQMALERYRSESLLADSERRLRHALDAVREPRAPEASPTLATA</sequence>
<dbReference type="Proteomes" id="UP001169027">
    <property type="component" value="Unassembled WGS sequence"/>
</dbReference>
<dbReference type="InterPro" id="IPR011006">
    <property type="entry name" value="CheY-like_superfamily"/>
</dbReference>
<dbReference type="Pfam" id="PF00072">
    <property type="entry name" value="Response_reg"/>
    <property type="match status" value="1"/>
</dbReference>
<dbReference type="SMART" id="SM00448">
    <property type="entry name" value="REC"/>
    <property type="match status" value="1"/>
</dbReference>
<organism evidence="5 6">
    <name type="scientific">Variovorax ginsengisoli</name>
    <dbReference type="NCBI Taxonomy" id="363844"/>
    <lineage>
        <taxon>Bacteria</taxon>
        <taxon>Pseudomonadati</taxon>
        <taxon>Pseudomonadota</taxon>
        <taxon>Betaproteobacteria</taxon>
        <taxon>Burkholderiales</taxon>
        <taxon>Comamonadaceae</taxon>
        <taxon>Variovorax</taxon>
    </lineage>
</organism>